<feature type="region of interest" description="Disordered" evidence="1">
    <location>
        <begin position="122"/>
        <end position="160"/>
    </location>
</feature>
<organism evidence="2 3">
    <name type="scientific">Mycosarcoma maydis</name>
    <name type="common">Corn smut fungus</name>
    <name type="synonym">Ustilago maydis</name>
    <dbReference type="NCBI Taxonomy" id="5270"/>
    <lineage>
        <taxon>Eukaryota</taxon>
        <taxon>Fungi</taxon>
        <taxon>Dikarya</taxon>
        <taxon>Basidiomycota</taxon>
        <taxon>Ustilaginomycotina</taxon>
        <taxon>Ustilaginomycetes</taxon>
        <taxon>Ustilaginales</taxon>
        <taxon>Ustilaginaceae</taxon>
        <taxon>Mycosarcoma</taxon>
    </lineage>
</organism>
<dbReference type="InParanoid" id="A0A0D1C6Q0"/>
<gene>
    <name evidence="2" type="ORF">UMAG_10289</name>
</gene>
<feature type="compositionally biased region" description="Basic residues" evidence="1">
    <location>
        <begin position="127"/>
        <end position="142"/>
    </location>
</feature>
<name>A0A0D1C6Q0_MYCMD</name>
<feature type="region of interest" description="Disordered" evidence="1">
    <location>
        <begin position="1"/>
        <end position="50"/>
    </location>
</feature>
<protein>
    <submittedName>
        <fullName evidence="2">Uncharacterized protein</fullName>
    </submittedName>
</protein>
<feature type="compositionally biased region" description="Basic and acidic residues" evidence="1">
    <location>
        <begin position="12"/>
        <end position="50"/>
    </location>
</feature>
<reference evidence="2 3" key="1">
    <citation type="journal article" date="2006" name="Nature">
        <title>Insights from the genome of the biotrophic fungal plant pathogen Ustilago maydis.</title>
        <authorList>
            <person name="Kamper J."/>
            <person name="Kahmann R."/>
            <person name="Bolker M."/>
            <person name="Ma L.J."/>
            <person name="Brefort T."/>
            <person name="Saville B.J."/>
            <person name="Banuett F."/>
            <person name="Kronstad J.W."/>
            <person name="Gold S.E."/>
            <person name="Muller O."/>
            <person name="Perlin M.H."/>
            <person name="Wosten H.A."/>
            <person name="de Vries R."/>
            <person name="Ruiz-Herrera J."/>
            <person name="Reynaga-Pena C.G."/>
            <person name="Snetselaar K."/>
            <person name="McCann M."/>
            <person name="Perez-Martin J."/>
            <person name="Feldbrugge M."/>
            <person name="Basse C.W."/>
            <person name="Steinberg G."/>
            <person name="Ibeas J.I."/>
            <person name="Holloman W."/>
            <person name="Guzman P."/>
            <person name="Farman M."/>
            <person name="Stajich J.E."/>
            <person name="Sentandreu R."/>
            <person name="Gonzalez-Prieto J.M."/>
            <person name="Kennell J.C."/>
            <person name="Molina L."/>
            <person name="Schirawski J."/>
            <person name="Mendoza-Mendoza A."/>
            <person name="Greilinger D."/>
            <person name="Munch K."/>
            <person name="Rossel N."/>
            <person name="Scherer M."/>
            <person name="Vranes M."/>
            <person name="Ladendorf O."/>
            <person name="Vincon V."/>
            <person name="Fuchs U."/>
            <person name="Sandrock B."/>
            <person name="Meng S."/>
            <person name="Ho E.C."/>
            <person name="Cahill M.J."/>
            <person name="Boyce K.J."/>
            <person name="Klose J."/>
            <person name="Klosterman S.J."/>
            <person name="Deelstra H.J."/>
            <person name="Ortiz-Castellanos L."/>
            <person name="Li W."/>
            <person name="Sanchez-Alonso P."/>
            <person name="Schreier P.H."/>
            <person name="Hauser-Hahn I."/>
            <person name="Vaupel M."/>
            <person name="Koopmann E."/>
            <person name="Friedrich G."/>
            <person name="Voss H."/>
            <person name="Schluter T."/>
            <person name="Margolis J."/>
            <person name="Platt D."/>
            <person name="Swimmer C."/>
            <person name="Gnirke A."/>
            <person name="Chen F."/>
            <person name="Vysotskaia V."/>
            <person name="Mannhaupt G."/>
            <person name="Guldener U."/>
            <person name="Munsterkotter M."/>
            <person name="Haase D."/>
            <person name="Oesterheld M."/>
            <person name="Mewes H.W."/>
            <person name="Mauceli E.W."/>
            <person name="DeCaprio D."/>
            <person name="Wade C.M."/>
            <person name="Butler J."/>
            <person name="Young S."/>
            <person name="Jaffe D.B."/>
            <person name="Calvo S."/>
            <person name="Nusbaum C."/>
            <person name="Galagan J."/>
            <person name="Birren B.W."/>
        </authorList>
    </citation>
    <scope>NUCLEOTIDE SEQUENCE [LARGE SCALE GENOMIC DNA]</scope>
    <source>
        <strain evidence="3">DSM 14603 / FGSC 9021 / UM521</strain>
    </source>
</reference>
<keyword evidence="3" id="KW-1185">Reference proteome</keyword>
<dbReference type="VEuPathDB" id="FungiDB:UMAG_10289"/>
<evidence type="ECO:0000313" key="2">
    <source>
        <dbReference type="EMBL" id="KIS69277.1"/>
    </source>
</evidence>
<dbReference type="EMBL" id="CM003145">
    <property type="protein sequence ID" value="KIS69277.1"/>
    <property type="molecule type" value="Genomic_DNA"/>
</dbReference>
<sequence>MAKAFMGMGVESYKETRQQRQRAKEANPDEKKETSRAGRGKAREPRKGRSDICKVTREVLFRAGWGKRAGRATKIAEHKMFSQNACSEPAEFRKYRPKIRNPESENASAANIAIAGNEIESKDGARTRKLGKIAGNRRRARPSAKTELVSTRPSEARCNG</sequence>
<dbReference type="Proteomes" id="UP000000561">
    <property type="component" value="Chromosome 6"/>
</dbReference>
<proteinExistence type="predicted"/>
<evidence type="ECO:0000313" key="3">
    <source>
        <dbReference type="Proteomes" id="UP000000561"/>
    </source>
</evidence>
<dbReference type="KEGG" id="uma:UMAG_10289"/>
<dbReference type="RefSeq" id="XP_011389174.1">
    <property type="nucleotide sequence ID" value="XM_011390872.1"/>
</dbReference>
<accession>A0A0D1C6Q0</accession>
<dbReference type="GeneID" id="23566339"/>
<dbReference type="AlphaFoldDB" id="A0A0D1C6Q0"/>
<evidence type="ECO:0000256" key="1">
    <source>
        <dbReference type="SAM" id="MobiDB-lite"/>
    </source>
</evidence>